<evidence type="ECO:0000313" key="3">
    <source>
        <dbReference type="EMBL" id="CAE7422310.1"/>
    </source>
</evidence>
<gene>
    <name evidence="3" type="primary">Parp12</name>
    <name evidence="3" type="ORF">SPIL2461_LOCUS10371</name>
</gene>
<comment type="caution">
    <text evidence="3">The sequence shown here is derived from an EMBL/GenBank/DDBJ whole genome shotgun (WGS) entry which is preliminary data.</text>
</comment>
<dbReference type="InterPro" id="IPR012317">
    <property type="entry name" value="Poly(ADP-ribose)pol_cat_dom"/>
</dbReference>
<feature type="domain" description="PARP catalytic" evidence="2">
    <location>
        <begin position="1"/>
        <end position="246"/>
    </location>
</feature>
<dbReference type="PANTHER" id="PTHR45740:SF2">
    <property type="entry name" value="POLY [ADP-RIBOSE] POLYMERASE"/>
    <property type="match status" value="1"/>
</dbReference>
<feature type="non-terminal residue" evidence="3">
    <location>
        <position position="1"/>
    </location>
</feature>
<dbReference type="EC" id="2.4.2.-" evidence="1"/>
<name>A0A812R6N6_SYMPI</name>
<dbReference type="OrthoDB" id="6133115at2759"/>
<dbReference type="GO" id="GO:1990404">
    <property type="term" value="F:NAD+-protein mono-ADP-ribosyltransferase activity"/>
    <property type="evidence" value="ECO:0007669"/>
    <property type="project" value="TreeGrafter"/>
</dbReference>
<dbReference type="Pfam" id="PF00644">
    <property type="entry name" value="PARP"/>
    <property type="match status" value="1"/>
</dbReference>
<evidence type="ECO:0000259" key="2">
    <source>
        <dbReference type="PROSITE" id="PS51059"/>
    </source>
</evidence>
<dbReference type="SUPFAM" id="SSF56399">
    <property type="entry name" value="ADP-ribosylation"/>
    <property type="match status" value="1"/>
</dbReference>
<dbReference type="AlphaFoldDB" id="A0A812R6N6"/>
<accession>A0A812R6N6</accession>
<organism evidence="3 4">
    <name type="scientific">Symbiodinium pilosum</name>
    <name type="common">Dinoflagellate</name>
    <dbReference type="NCBI Taxonomy" id="2952"/>
    <lineage>
        <taxon>Eukaryota</taxon>
        <taxon>Sar</taxon>
        <taxon>Alveolata</taxon>
        <taxon>Dinophyceae</taxon>
        <taxon>Suessiales</taxon>
        <taxon>Symbiodiniaceae</taxon>
        <taxon>Symbiodinium</taxon>
    </lineage>
</organism>
<dbReference type="PANTHER" id="PTHR45740">
    <property type="entry name" value="POLY [ADP-RIBOSE] POLYMERASE"/>
    <property type="match status" value="1"/>
</dbReference>
<dbReference type="EMBL" id="CAJNIZ010019169">
    <property type="protein sequence ID" value="CAE7422310.1"/>
    <property type="molecule type" value="Genomic_DNA"/>
</dbReference>
<keyword evidence="1" id="KW-0520">NAD</keyword>
<proteinExistence type="predicted"/>
<sequence length="246" mass="27178">QSDSTLGDRARAVNTYREMCVSLGLADETTSGAAPEVLSARRVEDSGLWLQYMDFKRSIQKKLIESGQERCELPQEVGGGLGHASLWAELDAERLEARDLSASVNELLLWHGTSREAAESIAEQGFAVSEKSTHGRRYGPGIYLAEELSKSISYCPEKAGSKYVLLCRAVCGETYYTEKGWHDEAGKEAATNGKHSVLANPGKQGPREYILLESAQVYPEYIVEFSEEPAHPDTRAKQTRVYSLNL</sequence>
<keyword evidence="1" id="KW-0808">Transferase</keyword>
<dbReference type="InterPro" id="IPR051712">
    <property type="entry name" value="ARTD-AVP"/>
</dbReference>
<dbReference type="Gene3D" id="3.90.228.10">
    <property type="match status" value="1"/>
</dbReference>
<keyword evidence="1" id="KW-0328">Glycosyltransferase</keyword>
<evidence type="ECO:0000313" key="4">
    <source>
        <dbReference type="Proteomes" id="UP000649617"/>
    </source>
</evidence>
<protein>
    <recommendedName>
        <fullName evidence="1">Poly [ADP-ribose] polymerase</fullName>
        <shortName evidence="1">PARP</shortName>
        <ecNumber evidence="1">2.4.2.-</ecNumber>
    </recommendedName>
</protein>
<evidence type="ECO:0000256" key="1">
    <source>
        <dbReference type="RuleBase" id="RU362114"/>
    </source>
</evidence>
<dbReference type="GO" id="GO:0005634">
    <property type="term" value="C:nucleus"/>
    <property type="evidence" value="ECO:0007669"/>
    <property type="project" value="TreeGrafter"/>
</dbReference>
<keyword evidence="4" id="KW-1185">Reference proteome</keyword>
<dbReference type="Proteomes" id="UP000649617">
    <property type="component" value="Unassembled WGS sequence"/>
</dbReference>
<dbReference type="GO" id="GO:0003950">
    <property type="term" value="F:NAD+ poly-ADP-ribosyltransferase activity"/>
    <property type="evidence" value="ECO:0007669"/>
    <property type="project" value="UniProtKB-UniRule"/>
</dbReference>
<dbReference type="PROSITE" id="PS51059">
    <property type="entry name" value="PARP_CATALYTIC"/>
    <property type="match status" value="1"/>
</dbReference>
<reference evidence="3" key="1">
    <citation type="submission" date="2021-02" db="EMBL/GenBank/DDBJ databases">
        <authorList>
            <person name="Dougan E. K."/>
            <person name="Rhodes N."/>
            <person name="Thang M."/>
            <person name="Chan C."/>
        </authorList>
    </citation>
    <scope>NUCLEOTIDE SEQUENCE</scope>
</reference>